<dbReference type="CDD" id="cd03042">
    <property type="entry name" value="GST_N_Zeta"/>
    <property type="match status" value="1"/>
</dbReference>
<dbReference type="GO" id="GO:0006559">
    <property type="term" value="P:L-phenylalanine catabolic process"/>
    <property type="evidence" value="ECO:0007669"/>
    <property type="project" value="UniProtKB-UniPathway"/>
</dbReference>
<feature type="domain" description="GST N-terminal" evidence="8">
    <location>
        <begin position="7"/>
        <end position="91"/>
    </location>
</feature>
<feature type="domain" description="GST C-terminal" evidence="9">
    <location>
        <begin position="97"/>
        <end position="219"/>
    </location>
</feature>
<dbReference type="FunFam" id="1.20.1050.10:FF:000017">
    <property type="entry name" value="Maleylacetoacetate isomerase"/>
    <property type="match status" value="1"/>
</dbReference>
<dbReference type="EC" id="5.2.1.2" evidence="5"/>
<proteinExistence type="evidence at transcript level"/>
<dbReference type="InterPro" id="IPR010987">
    <property type="entry name" value="Glutathione-S-Trfase_C-like"/>
</dbReference>
<dbReference type="InterPro" id="IPR040079">
    <property type="entry name" value="Glutathione_S-Trfase"/>
</dbReference>
<comment type="similarity">
    <text evidence="4">Belongs to the GST superfamily. Zeta family.</text>
</comment>
<dbReference type="InterPro" id="IPR005955">
    <property type="entry name" value="GST_Zeta"/>
</dbReference>
<evidence type="ECO:0000256" key="3">
    <source>
        <dbReference type="ARBA" id="ARBA00004671"/>
    </source>
</evidence>
<dbReference type="InterPro" id="IPR034330">
    <property type="entry name" value="GST_Zeta_C"/>
</dbReference>
<dbReference type="PANTHER" id="PTHR42673:SF4">
    <property type="entry name" value="MALEYLACETOACETATE ISOMERASE"/>
    <property type="match status" value="1"/>
</dbReference>
<keyword evidence="10" id="KW-0808">Transferase</keyword>
<dbReference type="CDD" id="cd03191">
    <property type="entry name" value="GST_C_Zeta"/>
    <property type="match status" value="1"/>
</dbReference>
<dbReference type="AlphaFoldDB" id="A0A0A7DNH1"/>
<dbReference type="Pfam" id="PF14497">
    <property type="entry name" value="GST_C_3"/>
    <property type="match status" value="1"/>
</dbReference>
<dbReference type="EMBL" id="KF855317">
    <property type="protein sequence ID" value="AIT99313.1"/>
    <property type="molecule type" value="mRNA"/>
</dbReference>
<evidence type="ECO:0000259" key="9">
    <source>
        <dbReference type="PROSITE" id="PS50405"/>
    </source>
</evidence>
<reference evidence="10" key="1">
    <citation type="submission" date="2013-11" db="EMBL/GenBank/DDBJ databases">
        <title>antioxidant related genes in B. Koreanus.</title>
        <authorList>
            <person name="Rhee J.-S."/>
            <person name="Kim B.-M."/>
            <person name="Jeong C.-B."/>
            <person name="Lee J.-S."/>
        </authorList>
    </citation>
    <scope>NUCLEOTIDE SEQUENCE</scope>
</reference>
<dbReference type="PROSITE" id="PS50405">
    <property type="entry name" value="GST_CTER"/>
    <property type="match status" value="1"/>
</dbReference>
<dbReference type="SFLD" id="SFLDS00019">
    <property type="entry name" value="Glutathione_Transferase_(cytos"/>
    <property type="match status" value="1"/>
</dbReference>
<evidence type="ECO:0000256" key="7">
    <source>
        <dbReference type="ARBA" id="ARBA00023232"/>
    </source>
</evidence>
<keyword evidence="7" id="KW-0585">Phenylalanine catabolism</keyword>
<organism evidence="10">
    <name type="scientific">Brachionus koreanus</name>
    <dbReference type="NCBI Taxonomy" id="1199090"/>
    <lineage>
        <taxon>Eukaryota</taxon>
        <taxon>Metazoa</taxon>
        <taxon>Spiralia</taxon>
        <taxon>Gnathifera</taxon>
        <taxon>Rotifera</taxon>
        <taxon>Eurotatoria</taxon>
        <taxon>Monogononta</taxon>
        <taxon>Pseudotrocha</taxon>
        <taxon>Ploima</taxon>
        <taxon>Brachionidae</taxon>
        <taxon>Brachionus</taxon>
    </lineage>
</organism>
<dbReference type="PROSITE" id="PS50404">
    <property type="entry name" value="GST_NTER"/>
    <property type="match status" value="1"/>
</dbReference>
<evidence type="ECO:0000256" key="5">
    <source>
        <dbReference type="ARBA" id="ARBA00013199"/>
    </source>
</evidence>
<evidence type="ECO:0000256" key="4">
    <source>
        <dbReference type="ARBA" id="ARBA00010007"/>
    </source>
</evidence>
<evidence type="ECO:0000256" key="2">
    <source>
        <dbReference type="ARBA" id="ARBA00001955"/>
    </source>
</evidence>
<dbReference type="SUPFAM" id="SSF52833">
    <property type="entry name" value="Thioredoxin-like"/>
    <property type="match status" value="1"/>
</dbReference>
<keyword evidence="6" id="KW-0828">Tyrosine catabolism</keyword>
<dbReference type="Gene3D" id="3.40.30.10">
    <property type="entry name" value="Glutaredoxin"/>
    <property type="match status" value="1"/>
</dbReference>
<dbReference type="InterPro" id="IPR004046">
    <property type="entry name" value="GST_C"/>
</dbReference>
<dbReference type="GO" id="GO:0005739">
    <property type="term" value="C:mitochondrion"/>
    <property type="evidence" value="ECO:0007669"/>
    <property type="project" value="TreeGrafter"/>
</dbReference>
<dbReference type="GO" id="GO:0006749">
    <property type="term" value="P:glutathione metabolic process"/>
    <property type="evidence" value="ECO:0007669"/>
    <property type="project" value="TreeGrafter"/>
</dbReference>
<name>A0A0A7DNH1_9BILA</name>
<evidence type="ECO:0000313" key="10">
    <source>
        <dbReference type="EMBL" id="AIT99313.1"/>
    </source>
</evidence>
<dbReference type="Gene3D" id="1.20.1050.10">
    <property type="match status" value="1"/>
</dbReference>
<dbReference type="Pfam" id="PF13409">
    <property type="entry name" value="GST_N_2"/>
    <property type="match status" value="1"/>
</dbReference>
<comment type="catalytic activity">
    <reaction evidence="1">
        <text>4-maleylacetoacetate = 4-fumarylacetoacetate</text>
        <dbReference type="Rhea" id="RHEA:14817"/>
        <dbReference type="ChEBI" id="CHEBI:17105"/>
        <dbReference type="ChEBI" id="CHEBI:18034"/>
        <dbReference type="EC" id="5.2.1.2"/>
    </reaction>
</comment>
<comment type="cofactor">
    <cofactor evidence="2">
        <name>glutathione</name>
        <dbReference type="ChEBI" id="CHEBI:57925"/>
    </cofactor>
</comment>
<dbReference type="InterPro" id="IPR036249">
    <property type="entry name" value="Thioredoxin-like_sf"/>
</dbReference>
<dbReference type="GO" id="GO:0006572">
    <property type="term" value="P:L-tyrosine catabolic process"/>
    <property type="evidence" value="ECO:0007669"/>
    <property type="project" value="UniProtKB-KW"/>
</dbReference>
<sequence>MNLTKQAKPVLWSFYLSSCSWRVRIALNLKNIDYEYKAVDLLNKKGGDQFNKEFTKLNPKQEVPILLIDNIIFTQSIPIIEYLDSTRKTGLKLLSDDVVKRARSRIIAQVINSGIQPYQNANVIKRINKEMGKEKRIEWLNFYLNKGLTTVETLLKDTKGRYCVGDEISLADLCLVPQVFAAKRYKIDIGNFPLINSIILELDNVSAFHKALPENQPDFLKI</sequence>
<evidence type="ECO:0000256" key="1">
    <source>
        <dbReference type="ARBA" id="ARBA00001622"/>
    </source>
</evidence>
<dbReference type="GO" id="GO:0016034">
    <property type="term" value="F:maleylacetoacetate isomerase activity"/>
    <property type="evidence" value="ECO:0007669"/>
    <property type="project" value="UniProtKB-EC"/>
</dbReference>
<dbReference type="UniPathway" id="UPA00139">
    <property type="reaction ID" value="UER00340"/>
</dbReference>
<evidence type="ECO:0000256" key="6">
    <source>
        <dbReference type="ARBA" id="ARBA00022878"/>
    </source>
</evidence>
<comment type="pathway">
    <text evidence="3">Amino-acid degradation; L-phenylalanine degradation; acetoacetate and fumarate from L-phenylalanine: step 5/6.</text>
</comment>
<dbReference type="NCBIfam" id="TIGR01262">
    <property type="entry name" value="maiA"/>
    <property type="match status" value="1"/>
</dbReference>
<dbReference type="SFLD" id="SFLDG00358">
    <property type="entry name" value="Main_(cytGST)"/>
    <property type="match status" value="1"/>
</dbReference>
<dbReference type="InterPro" id="IPR036282">
    <property type="entry name" value="Glutathione-S-Trfase_C_sf"/>
</dbReference>
<evidence type="ECO:0000259" key="8">
    <source>
        <dbReference type="PROSITE" id="PS50404"/>
    </source>
</evidence>
<dbReference type="PANTHER" id="PTHR42673">
    <property type="entry name" value="MALEYLACETOACETATE ISOMERASE"/>
    <property type="match status" value="1"/>
</dbReference>
<protein>
    <recommendedName>
        <fullName evidence="5">maleylacetoacetate isomerase</fullName>
        <ecNumber evidence="5">5.2.1.2</ecNumber>
    </recommendedName>
</protein>
<dbReference type="SUPFAM" id="SSF47616">
    <property type="entry name" value="GST C-terminal domain-like"/>
    <property type="match status" value="1"/>
</dbReference>
<dbReference type="InterPro" id="IPR004045">
    <property type="entry name" value="Glutathione_S-Trfase_N"/>
</dbReference>
<accession>A0A0A7DNH1</accession>
<dbReference type="GO" id="GO:0004364">
    <property type="term" value="F:glutathione transferase activity"/>
    <property type="evidence" value="ECO:0007669"/>
    <property type="project" value="TreeGrafter"/>
</dbReference>
<dbReference type="InterPro" id="IPR034333">
    <property type="entry name" value="GST_Zeta_N"/>
</dbReference>